<organism evidence="1 2">
    <name type="scientific">Microterricola viridarii</name>
    <dbReference type="NCBI Taxonomy" id="412690"/>
    <lineage>
        <taxon>Bacteria</taxon>
        <taxon>Bacillati</taxon>
        <taxon>Actinomycetota</taxon>
        <taxon>Actinomycetes</taxon>
        <taxon>Micrococcales</taxon>
        <taxon>Microbacteriaceae</taxon>
        <taxon>Microterricola</taxon>
    </lineage>
</organism>
<evidence type="ECO:0000313" key="1">
    <source>
        <dbReference type="EMBL" id="SDS79008.1"/>
    </source>
</evidence>
<dbReference type="EMBL" id="LT629742">
    <property type="protein sequence ID" value="SDS79008.1"/>
    <property type="molecule type" value="Genomic_DNA"/>
</dbReference>
<keyword evidence="2" id="KW-1185">Reference proteome</keyword>
<gene>
    <name evidence="1" type="ORF">SAMN04489834_2156</name>
</gene>
<protein>
    <submittedName>
        <fullName evidence="1">Uncharacterized protein</fullName>
    </submittedName>
</protein>
<reference evidence="2" key="1">
    <citation type="submission" date="2016-10" db="EMBL/GenBank/DDBJ databases">
        <authorList>
            <person name="Varghese N."/>
            <person name="Submissions S."/>
        </authorList>
    </citation>
    <scope>NUCLEOTIDE SEQUENCE [LARGE SCALE GENOMIC DNA]</scope>
    <source>
        <strain evidence="2">DSM 21772</strain>
    </source>
</reference>
<name>A0A1H1V2K9_9MICO</name>
<sequence length="116" mass="12294">MISSDTTEALVAALRGTGGRTIPEVLAVLASLGVDVEGENAMLFGEYVVAWLGMSADATAALNALVADERVEVLPSSEAAYLAVGYEAPFPAITAAELSQRFDEPRWLPTELIVRR</sequence>
<dbReference type="OrthoDB" id="5113697at2"/>
<dbReference type="RefSeq" id="WP_083364040.1">
    <property type="nucleotide sequence ID" value="NZ_LT629742.1"/>
</dbReference>
<dbReference type="AlphaFoldDB" id="A0A1H1V2K9"/>
<proteinExistence type="predicted"/>
<dbReference type="Proteomes" id="UP000181956">
    <property type="component" value="Chromosome I"/>
</dbReference>
<evidence type="ECO:0000313" key="2">
    <source>
        <dbReference type="Proteomes" id="UP000181956"/>
    </source>
</evidence>
<accession>A0A1H1V2K9</accession>